<dbReference type="NCBIfam" id="TIGR01509">
    <property type="entry name" value="HAD-SF-IA-v3"/>
    <property type="match status" value="1"/>
</dbReference>
<keyword evidence="4" id="KW-0460">Magnesium</keyword>
<dbReference type="Gene3D" id="3.40.50.1000">
    <property type="entry name" value="HAD superfamily/HAD-like"/>
    <property type="match status" value="1"/>
</dbReference>
<evidence type="ECO:0000313" key="6">
    <source>
        <dbReference type="Proteomes" id="UP000503483"/>
    </source>
</evidence>
<evidence type="ECO:0000256" key="1">
    <source>
        <dbReference type="ARBA" id="ARBA00001946"/>
    </source>
</evidence>
<evidence type="ECO:0000256" key="4">
    <source>
        <dbReference type="ARBA" id="ARBA00022842"/>
    </source>
</evidence>
<protein>
    <submittedName>
        <fullName evidence="5">HAD family phosphatase</fullName>
    </submittedName>
</protein>
<dbReference type="PANTHER" id="PTHR46193:SF10">
    <property type="entry name" value="6-PHOSPHOGLUCONATE PHOSPHATASE"/>
    <property type="match status" value="1"/>
</dbReference>
<dbReference type="PANTHER" id="PTHR46193">
    <property type="entry name" value="6-PHOSPHOGLUCONATE PHOSPHATASE"/>
    <property type="match status" value="1"/>
</dbReference>
<dbReference type="GO" id="GO:0046872">
    <property type="term" value="F:metal ion binding"/>
    <property type="evidence" value="ECO:0007669"/>
    <property type="project" value="UniProtKB-KW"/>
</dbReference>
<dbReference type="Gene3D" id="1.10.150.240">
    <property type="entry name" value="Putative phosphatase, domain 2"/>
    <property type="match status" value="1"/>
</dbReference>
<dbReference type="EMBL" id="CP042652">
    <property type="protein sequence ID" value="QKE29064.1"/>
    <property type="molecule type" value="Genomic_DNA"/>
</dbReference>
<accession>A0A6M8F157</accession>
<name>A0A6M8F157_9BACT</name>
<sequence>MEIENYENIQLIIFDCDGVLIDSEIISAKVISMQFNKLGIYIDTQYVQKHFIGQSYLKVKGHVLKNFNIQLADNFEEEYRVELLKVFDKELKIIPGIEDILKQLNIKKCVATSSSKTRATSSLKTVGIYEYLKDNIFSAYNLGDKGKPAPDIYLNSAKKFNIEPQNVLVIEDSLVGIEGAKKAGMKTWHFIGASHLITWDRNHQYSYEPDFVFDDMNKFFDYLPHLSINNKKEEQS</sequence>
<comment type="similarity">
    <text evidence="2">Belongs to the HAD-like hydrolase superfamily. CbbY/CbbZ/Gph/YieH family.</text>
</comment>
<evidence type="ECO:0000256" key="3">
    <source>
        <dbReference type="ARBA" id="ARBA00022723"/>
    </source>
</evidence>
<gene>
    <name evidence="5" type="ORF">AACT_1917</name>
</gene>
<reference evidence="5 6" key="1">
    <citation type="submission" date="2019-08" db="EMBL/GenBank/DDBJ databases">
        <title>Complete genome sequence of Arcobacter acticola.</title>
        <authorList>
            <person name="Miller W."/>
        </authorList>
    </citation>
    <scope>NUCLEOTIDE SEQUENCE [LARGE SCALE GENOMIC DNA]</scope>
    <source>
        <strain evidence="5 6">KCTC 52212</strain>
    </source>
</reference>
<dbReference type="InterPro" id="IPR051600">
    <property type="entry name" value="Beta-PGM-like"/>
</dbReference>
<evidence type="ECO:0000313" key="5">
    <source>
        <dbReference type="EMBL" id="QKE29064.1"/>
    </source>
</evidence>
<keyword evidence="6" id="KW-1185">Reference proteome</keyword>
<comment type="cofactor">
    <cofactor evidence="1">
        <name>Mg(2+)</name>
        <dbReference type="ChEBI" id="CHEBI:18420"/>
    </cofactor>
</comment>
<evidence type="ECO:0000256" key="2">
    <source>
        <dbReference type="ARBA" id="ARBA00006171"/>
    </source>
</evidence>
<dbReference type="Proteomes" id="UP000503483">
    <property type="component" value="Chromosome"/>
</dbReference>
<dbReference type="SFLD" id="SFLDG01129">
    <property type="entry name" value="C1.5:_HAD__Beta-PGM__Phosphata"/>
    <property type="match status" value="1"/>
</dbReference>
<proteinExistence type="inferred from homology"/>
<dbReference type="SFLD" id="SFLDG01135">
    <property type="entry name" value="C1.5.6:_HAD__Beta-PGM__Phospha"/>
    <property type="match status" value="1"/>
</dbReference>
<dbReference type="InterPro" id="IPR023214">
    <property type="entry name" value="HAD_sf"/>
</dbReference>
<dbReference type="InterPro" id="IPR023198">
    <property type="entry name" value="PGP-like_dom2"/>
</dbReference>
<keyword evidence="3" id="KW-0479">Metal-binding</keyword>
<organism evidence="5 6">
    <name type="scientific">Arcobacter acticola</name>
    <dbReference type="NCBI Taxonomy" id="1849015"/>
    <lineage>
        <taxon>Bacteria</taxon>
        <taxon>Pseudomonadati</taxon>
        <taxon>Campylobacterota</taxon>
        <taxon>Epsilonproteobacteria</taxon>
        <taxon>Campylobacterales</taxon>
        <taxon>Arcobacteraceae</taxon>
        <taxon>Arcobacter</taxon>
    </lineage>
</organism>
<dbReference type="SFLD" id="SFLDS00003">
    <property type="entry name" value="Haloacid_Dehalogenase"/>
    <property type="match status" value="1"/>
</dbReference>
<dbReference type="RefSeq" id="WP_172126618.1">
    <property type="nucleotide sequence ID" value="NZ_CP042652.1"/>
</dbReference>
<dbReference type="InterPro" id="IPR006439">
    <property type="entry name" value="HAD-SF_hydro_IA"/>
</dbReference>
<dbReference type="InterPro" id="IPR036412">
    <property type="entry name" value="HAD-like_sf"/>
</dbReference>
<dbReference type="SUPFAM" id="SSF56784">
    <property type="entry name" value="HAD-like"/>
    <property type="match status" value="1"/>
</dbReference>
<dbReference type="KEGG" id="paco:AACT_1917"/>
<dbReference type="GO" id="GO:0003824">
    <property type="term" value="F:catalytic activity"/>
    <property type="evidence" value="ECO:0007669"/>
    <property type="project" value="UniProtKB-ARBA"/>
</dbReference>
<dbReference type="AlphaFoldDB" id="A0A6M8F157"/>
<dbReference type="Pfam" id="PF00702">
    <property type="entry name" value="Hydrolase"/>
    <property type="match status" value="1"/>
</dbReference>